<sequence length="420" mass="44500">MPTPTTLQVLAAVLFAVALVHTFATSFFERLAHRQPAHAGLWHLLGEVEVVFGFWALVLVLCIAALQGGSSAVTYLESRNFTEPLFVFAIMVVAGTRPILHYAALSVRRLAQLIPLPTEPVLVFLLLSLVPLLGSFITEPAAMTLAALMLRDVVFTAGASRRLRYAVLGVLFVNVSIGGTLTPYAAPPVLMVAGPWGWDLAFMLGTFGAKAAVAVTVNALAVTLFFAREIRSLGSAPDDAAAEHIPLTVLLVHLLFLVGVVMFAHHPVVFIGLLLFFLGFTTAYARYQQPLILREALLVAFFLGGLVVLGGQQQWWLQPVLLRMDATSVFYGAAALTAITDNAALTYLGSLVQGLSDEFKVALVAGAVTGGGLTVIANAPNPAGAAILRGRFEDGAISALGLLLAALPPTLVAVLAFRLL</sequence>
<feature type="transmembrane region" description="Helical" evidence="1">
    <location>
        <begin position="399"/>
        <end position="419"/>
    </location>
</feature>
<dbReference type="InterPro" id="IPR009978">
    <property type="entry name" value="Na_H_antiport_3"/>
</dbReference>
<feature type="transmembrane region" description="Helical" evidence="1">
    <location>
        <begin position="124"/>
        <end position="150"/>
    </location>
</feature>
<comment type="caution">
    <text evidence="2">The sequence shown here is derived from an EMBL/GenBank/DDBJ whole genome shotgun (WGS) entry which is preliminary data.</text>
</comment>
<dbReference type="RefSeq" id="WP_347703817.1">
    <property type="nucleotide sequence ID" value="NZ_JBDPZD010000001.1"/>
</dbReference>
<feature type="transmembrane region" description="Helical" evidence="1">
    <location>
        <begin position="270"/>
        <end position="287"/>
    </location>
</feature>
<keyword evidence="1" id="KW-0812">Transmembrane</keyword>
<feature type="transmembrane region" description="Helical" evidence="1">
    <location>
        <begin position="247"/>
        <end position="264"/>
    </location>
</feature>
<dbReference type="Pfam" id="PF07399">
    <property type="entry name" value="Na_H_antiport_3"/>
    <property type="match status" value="1"/>
</dbReference>
<proteinExistence type="predicted"/>
<organism evidence="2 3">
    <name type="scientific">Roseateles paludis</name>
    <dbReference type="NCBI Taxonomy" id="3145238"/>
    <lineage>
        <taxon>Bacteria</taxon>
        <taxon>Pseudomonadati</taxon>
        <taxon>Pseudomonadota</taxon>
        <taxon>Betaproteobacteria</taxon>
        <taxon>Burkholderiales</taxon>
        <taxon>Sphaerotilaceae</taxon>
        <taxon>Roseateles</taxon>
    </lineage>
</organism>
<dbReference type="EMBL" id="JBDPZD010000001">
    <property type="protein sequence ID" value="MEO3690175.1"/>
    <property type="molecule type" value="Genomic_DNA"/>
</dbReference>
<gene>
    <name evidence="2" type="ORF">ABDJ85_01785</name>
</gene>
<evidence type="ECO:0000256" key="1">
    <source>
        <dbReference type="SAM" id="Phobius"/>
    </source>
</evidence>
<keyword evidence="1" id="KW-1133">Transmembrane helix</keyword>
<feature type="transmembrane region" description="Helical" evidence="1">
    <location>
        <begin position="85"/>
        <end position="104"/>
    </location>
</feature>
<feature type="transmembrane region" description="Helical" evidence="1">
    <location>
        <begin position="361"/>
        <end position="379"/>
    </location>
</feature>
<feature type="transmembrane region" description="Helical" evidence="1">
    <location>
        <begin position="201"/>
        <end position="226"/>
    </location>
</feature>
<reference evidence="2 3" key="1">
    <citation type="submission" date="2024-05" db="EMBL/GenBank/DDBJ databases">
        <title>Roseateles sp. DJS-2-20 16S ribosomal RNA gene Genome sequencing and assembly.</title>
        <authorList>
            <person name="Woo H."/>
        </authorList>
    </citation>
    <scope>NUCLEOTIDE SEQUENCE [LARGE SCALE GENOMIC DNA]</scope>
    <source>
        <strain evidence="2 3">DJS-2-20</strain>
    </source>
</reference>
<feature type="transmembrane region" description="Helical" evidence="1">
    <location>
        <begin position="329"/>
        <end position="349"/>
    </location>
</feature>
<protein>
    <submittedName>
        <fullName evidence="2">Na+/H+ antiporter</fullName>
    </submittedName>
</protein>
<evidence type="ECO:0000313" key="2">
    <source>
        <dbReference type="EMBL" id="MEO3690175.1"/>
    </source>
</evidence>
<feature type="transmembrane region" description="Helical" evidence="1">
    <location>
        <begin position="296"/>
        <end position="317"/>
    </location>
</feature>
<evidence type="ECO:0000313" key="3">
    <source>
        <dbReference type="Proteomes" id="UP001495147"/>
    </source>
</evidence>
<accession>A0ABV0FW99</accession>
<feature type="transmembrane region" description="Helical" evidence="1">
    <location>
        <begin position="52"/>
        <end position="73"/>
    </location>
</feature>
<dbReference type="Proteomes" id="UP001495147">
    <property type="component" value="Unassembled WGS sequence"/>
</dbReference>
<name>A0ABV0FW99_9BURK</name>
<keyword evidence="1" id="KW-0472">Membrane</keyword>
<feature type="transmembrane region" description="Helical" evidence="1">
    <location>
        <begin position="162"/>
        <end position="181"/>
    </location>
</feature>
<keyword evidence="3" id="KW-1185">Reference proteome</keyword>